<sequence length="99" mass="10815">MREKGSYLVRIQILADLINNQTVVIAETQSAPILVRGRSPIHYSRKAAGRNTNPSTPRGSNSPSESIFQSGLESLVCHGNPRTSSLPRSKKGLLDFILN</sequence>
<keyword evidence="2" id="KW-1185">Reference proteome</keyword>
<evidence type="ECO:0000313" key="1">
    <source>
        <dbReference type="EMBL" id="KAJ9054265.1"/>
    </source>
</evidence>
<dbReference type="Proteomes" id="UP001165960">
    <property type="component" value="Unassembled WGS sequence"/>
</dbReference>
<dbReference type="EMBL" id="QTSX02006457">
    <property type="protein sequence ID" value="KAJ9054265.1"/>
    <property type="molecule type" value="Genomic_DNA"/>
</dbReference>
<reference evidence="1" key="1">
    <citation type="submission" date="2022-04" db="EMBL/GenBank/DDBJ databases">
        <title>Genome of the entomopathogenic fungus Entomophthora muscae.</title>
        <authorList>
            <person name="Elya C."/>
            <person name="Lovett B.R."/>
            <person name="Lee E."/>
            <person name="Macias A.M."/>
            <person name="Hajek A.E."/>
            <person name="De Bivort B.L."/>
            <person name="Kasson M.T."/>
            <person name="De Fine Licht H.H."/>
            <person name="Stajich J.E."/>
        </authorList>
    </citation>
    <scope>NUCLEOTIDE SEQUENCE</scope>
    <source>
        <strain evidence="1">Berkeley</strain>
    </source>
</reference>
<evidence type="ECO:0000313" key="2">
    <source>
        <dbReference type="Proteomes" id="UP001165960"/>
    </source>
</evidence>
<proteinExistence type="predicted"/>
<organism evidence="1 2">
    <name type="scientific">Entomophthora muscae</name>
    <dbReference type="NCBI Taxonomy" id="34485"/>
    <lineage>
        <taxon>Eukaryota</taxon>
        <taxon>Fungi</taxon>
        <taxon>Fungi incertae sedis</taxon>
        <taxon>Zoopagomycota</taxon>
        <taxon>Entomophthoromycotina</taxon>
        <taxon>Entomophthoromycetes</taxon>
        <taxon>Entomophthorales</taxon>
        <taxon>Entomophthoraceae</taxon>
        <taxon>Entomophthora</taxon>
    </lineage>
</organism>
<name>A0ACC2RWA8_9FUNG</name>
<protein>
    <submittedName>
        <fullName evidence="1">Uncharacterized protein</fullName>
    </submittedName>
</protein>
<accession>A0ACC2RWA8</accession>
<gene>
    <name evidence="1" type="ORF">DSO57_1016573</name>
</gene>
<comment type="caution">
    <text evidence="1">The sequence shown here is derived from an EMBL/GenBank/DDBJ whole genome shotgun (WGS) entry which is preliminary data.</text>
</comment>